<accession>A0A158CW74</accession>
<evidence type="ECO:0000256" key="8">
    <source>
        <dbReference type="ARBA" id="ARBA00023114"/>
    </source>
</evidence>
<evidence type="ECO:0000256" key="9">
    <source>
        <dbReference type="ARBA" id="ARBA00023136"/>
    </source>
</evidence>
<dbReference type="SUPFAM" id="SSF56935">
    <property type="entry name" value="Porins"/>
    <property type="match status" value="1"/>
</dbReference>
<dbReference type="Gene3D" id="2.40.160.10">
    <property type="entry name" value="Porin"/>
    <property type="match status" value="1"/>
</dbReference>
<dbReference type="GO" id="GO:0015288">
    <property type="term" value="F:porin activity"/>
    <property type="evidence" value="ECO:0007669"/>
    <property type="project" value="UniProtKB-KW"/>
</dbReference>
<organism evidence="13 14">
    <name type="scientific">Caballeronia hypogeia</name>
    <dbReference type="NCBI Taxonomy" id="1777140"/>
    <lineage>
        <taxon>Bacteria</taxon>
        <taxon>Pseudomonadati</taxon>
        <taxon>Pseudomonadota</taxon>
        <taxon>Betaproteobacteria</taxon>
        <taxon>Burkholderiales</taxon>
        <taxon>Burkholderiaceae</taxon>
        <taxon>Caballeronia</taxon>
    </lineage>
</organism>
<keyword evidence="8" id="KW-0626">Porin</keyword>
<evidence type="ECO:0000256" key="10">
    <source>
        <dbReference type="ARBA" id="ARBA00023237"/>
    </source>
</evidence>
<dbReference type="Pfam" id="PF13609">
    <property type="entry name" value="Porin_4"/>
    <property type="match status" value="1"/>
</dbReference>
<evidence type="ECO:0000256" key="7">
    <source>
        <dbReference type="ARBA" id="ARBA00023065"/>
    </source>
</evidence>
<keyword evidence="10" id="KW-0998">Cell outer membrane</keyword>
<evidence type="ECO:0000256" key="1">
    <source>
        <dbReference type="ARBA" id="ARBA00004571"/>
    </source>
</evidence>
<evidence type="ECO:0000256" key="6">
    <source>
        <dbReference type="ARBA" id="ARBA00022729"/>
    </source>
</evidence>
<dbReference type="GO" id="GO:0046930">
    <property type="term" value="C:pore complex"/>
    <property type="evidence" value="ECO:0007669"/>
    <property type="project" value="UniProtKB-KW"/>
</dbReference>
<dbReference type="InterPro" id="IPR033900">
    <property type="entry name" value="Gram_neg_porin_domain"/>
</dbReference>
<dbReference type="PRINTS" id="PR00184">
    <property type="entry name" value="NEISSPPORIN"/>
</dbReference>
<evidence type="ECO:0000256" key="5">
    <source>
        <dbReference type="ARBA" id="ARBA00022692"/>
    </source>
</evidence>
<keyword evidence="7" id="KW-0406">Ion transport</keyword>
<dbReference type="PANTHER" id="PTHR34501:SF9">
    <property type="entry name" value="MAJOR OUTER MEMBRANE PROTEIN P.IA"/>
    <property type="match status" value="1"/>
</dbReference>
<dbReference type="OrthoDB" id="8982743at2"/>
<keyword evidence="9" id="KW-0472">Membrane</keyword>
<dbReference type="RefSeq" id="WP_061171100.1">
    <property type="nucleotide sequence ID" value="NZ_FCOA02000029.1"/>
</dbReference>
<gene>
    <name evidence="13" type="ORF">AWB79_06061</name>
</gene>
<comment type="subunit">
    <text evidence="2">Homotrimer.</text>
</comment>
<feature type="domain" description="Porin" evidence="12">
    <location>
        <begin position="23"/>
        <end position="335"/>
    </location>
</feature>
<keyword evidence="5" id="KW-0812">Transmembrane</keyword>
<name>A0A158CW74_9BURK</name>
<evidence type="ECO:0000259" key="12">
    <source>
        <dbReference type="Pfam" id="PF13609"/>
    </source>
</evidence>
<comment type="subcellular location">
    <subcellularLocation>
        <location evidence="1">Cell outer membrane</location>
        <topology evidence="1">Multi-pass membrane protein</topology>
    </subcellularLocation>
</comment>
<dbReference type="GO" id="GO:0009279">
    <property type="term" value="C:cell outer membrane"/>
    <property type="evidence" value="ECO:0007669"/>
    <property type="project" value="UniProtKB-SubCell"/>
</dbReference>
<dbReference type="Proteomes" id="UP000054851">
    <property type="component" value="Unassembled WGS sequence"/>
</dbReference>
<dbReference type="InterPro" id="IPR050298">
    <property type="entry name" value="Gram-neg_bact_OMP"/>
</dbReference>
<comment type="caution">
    <text evidence="13">The sequence shown here is derived from an EMBL/GenBank/DDBJ whole genome shotgun (WGS) entry which is preliminary data.</text>
</comment>
<keyword evidence="4" id="KW-1134">Transmembrane beta strand</keyword>
<dbReference type="AlphaFoldDB" id="A0A158CW74"/>
<evidence type="ECO:0000313" key="13">
    <source>
        <dbReference type="EMBL" id="SAK86390.1"/>
    </source>
</evidence>
<feature type="chain" id="PRO_5007623507" evidence="11">
    <location>
        <begin position="36"/>
        <end position="365"/>
    </location>
</feature>
<evidence type="ECO:0000256" key="2">
    <source>
        <dbReference type="ARBA" id="ARBA00011233"/>
    </source>
</evidence>
<keyword evidence="6 11" id="KW-0732">Signal</keyword>
<keyword evidence="14" id="KW-1185">Reference proteome</keyword>
<evidence type="ECO:0000256" key="3">
    <source>
        <dbReference type="ARBA" id="ARBA00022448"/>
    </source>
</evidence>
<sequence length="365" mass="38690">MKKSAARTTACPHRNANKLLAAGTVALAVSNVCSAQVSLYGTIDNGITYISNVKGASQIEMQPGIMWKSGIGFRGTEDLGAGNSFFFDVSQSFNASTGANYGFGPQIGVRSNDWGTVTAGQLNDYMFQSLTLSRWGPELYAMPPYNSAAGPFSGFNLAMGSLDFNGVIGWYLYNNAISYRTPAIYGLSLGAMYAFGGVPGHTGRGNTQSFGADYSCGPLQLDAAYTYTRNTDIVNDGQALRNVGVGGRLAVGIGFIDALYTNSRNPNNGAGAQVVSVGGFYPATLNVTLSVHYQYGWGNDVLNSNHYHQVSVGAFYGLSKRTDVYALAAYQRASGDGAVARIGFLPESSSGENQSLLRVGITHRF</sequence>
<feature type="signal peptide" evidence="11">
    <location>
        <begin position="1"/>
        <end position="35"/>
    </location>
</feature>
<dbReference type="InterPro" id="IPR002299">
    <property type="entry name" value="Porin_Neis"/>
</dbReference>
<dbReference type="PANTHER" id="PTHR34501">
    <property type="entry name" value="PROTEIN YDDL-RELATED"/>
    <property type="match status" value="1"/>
</dbReference>
<dbReference type="CDD" id="cd00342">
    <property type="entry name" value="gram_neg_porins"/>
    <property type="match status" value="1"/>
</dbReference>
<dbReference type="InterPro" id="IPR023614">
    <property type="entry name" value="Porin_dom_sf"/>
</dbReference>
<protein>
    <submittedName>
        <fullName evidence="13">Outer membrane protein (Porin)-like protein</fullName>
    </submittedName>
</protein>
<evidence type="ECO:0000256" key="4">
    <source>
        <dbReference type="ARBA" id="ARBA00022452"/>
    </source>
</evidence>
<dbReference type="STRING" id="1777140.AWB79_06061"/>
<proteinExistence type="predicted"/>
<dbReference type="GO" id="GO:0006811">
    <property type="term" value="P:monoatomic ion transport"/>
    <property type="evidence" value="ECO:0007669"/>
    <property type="project" value="UniProtKB-KW"/>
</dbReference>
<dbReference type="EMBL" id="FCOA02000029">
    <property type="protein sequence ID" value="SAK86390.1"/>
    <property type="molecule type" value="Genomic_DNA"/>
</dbReference>
<keyword evidence="3" id="KW-0813">Transport</keyword>
<evidence type="ECO:0000256" key="11">
    <source>
        <dbReference type="SAM" id="SignalP"/>
    </source>
</evidence>
<evidence type="ECO:0000313" key="14">
    <source>
        <dbReference type="Proteomes" id="UP000054851"/>
    </source>
</evidence>
<reference evidence="13" key="1">
    <citation type="submission" date="2016-01" db="EMBL/GenBank/DDBJ databases">
        <authorList>
            <person name="Peeters C."/>
        </authorList>
    </citation>
    <scope>NUCLEOTIDE SEQUENCE</scope>
    <source>
        <strain evidence="13">LMG 29322</strain>
    </source>
</reference>